<accession>A0ABT3HA06</accession>
<name>A0ABT3HA06_9HYPH</name>
<dbReference type="SUPFAM" id="SSF52821">
    <property type="entry name" value="Rhodanese/Cell cycle control phosphatase"/>
    <property type="match status" value="1"/>
</dbReference>
<sequence length="138" mass="15095">MPQTISVGYKQLIAEAEKTVEVLDAKAAIDQYGHDDVVFVDLRDIRELDRNGRVPGAFHCPRGMLEFWIDPESPYHKPVFLADKKFIFLCAGGWRSALAAATAQRMGLDPVAHVTGGFGAWEKAGGPVEKPEKSIGEA</sequence>
<dbReference type="EMBL" id="JAOQNS010000004">
    <property type="protein sequence ID" value="MCW2307232.1"/>
    <property type="molecule type" value="Genomic_DNA"/>
</dbReference>
<dbReference type="Proteomes" id="UP001209755">
    <property type="component" value="Unassembled WGS sequence"/>
</dbReference>
<dbReference type="Gene3D" id="3.40.250.10">
    <property type="entry name" value="Rhodanese-like domain"/>
    <property type="match status" value="1"/>
</dbReference>
<proteinExistence type="predicted"/>
<comment type="caution">
    <text evidence="2">The sequence shown here is derived from an EMBL/GenBank/DDBJ whole genome shotgun (WGS) entry which is preliminary data.</text>
</comment>
<dbReference type="PANTHER" id="PTHR44086">
    <property type="entry name" value="THIOSULFATE SULFURTRANSFERASE RDL2, MITOCHONDRIAL-RELATED"/>
    <property type="match status" value="1"/>
</dbReference>
<dbReference type="PROSITE" id="PS50206">
    <property type="entry name" value="RHODANESE_3"/>
    <property type="match status" value="1"/>
</dbReference>
<dbReference type="InterPro" id="IPR036873">
    <property type="entry name" value="Rhodanese-like_dom_sf"/>
</dbReference>
<dbReference type="Pfam" id="PF00581">
    <property type="entry name" value="Rhodanese"/>
    <property type="match status" value="1"/>
</dbReference>
<gene>
    <name evidence="2" type="ORF">M2319_001563</name>
</gene>
<keyword evidence="3" id="KW-1185">Reference proteome</keyword>
<feature type="domain" description="Rhodanese" evidence="1">
    <location>
        <begin position="33"/>
        <end position="130"/>
    </location>
</feature>
<dbReference type="SMART" id="SM00450">
    <property type="entry name" value="RHOD"/>
    <property type="match status" value="1"/>
</dbReference>
<dbReference type="PANTHER" id="PTHR44086:SF13">
    <property type="entry name" value="THIOSULFATE SULFURTRANSFERASE PSPE"/>
    <property type="match status" value="1"/>
</dbReference>
<evidence type="ECO:0000259" key="1">
    <source>
        <dbReference type="PROSITE" id="PS50206"/>
    </source>
</evidence>
<evidence type="ECO:0000313" key="3">
    <source>
        <dbReference type="Proteomes" id="UP001209755"/>
    </source>
</evidence>
<dbReference type="InterPro" id="IPR001763">
    <property type="entry name" value="Rhodanese-like_dom"/>
</dbReference>
<organism evidence="2 3">
    <name type="scientific">Rhodobium gokarnense</name>
    <dbReference type="NCBI Taxonomy" id="364296"/>
    <lineage>
        <taxon>Bacteria</taxon>
        <taxon>Pseudomonadati</taxon>
        <taxon>Pseudomonadota</taxon>
        <taxon>Alphaproteobacteria</taxon>
        <taxon>Hyphomicrobiales</taxon>
        <taxon>Rhodobiaceae</taxon>
        <taxon>Rhodobium</taxon>
    </lineage>
</organism>
<dbReference type="CDD" id="cd01447">
    <property type="entry name" value="Polysulfide_ST"/>
    <property type="match status" value="1"/>
</dbReference>
<dbReference type="RefSeq" id="WP_264600893.1">
    <property type="nucleotide sequence ID" value="NZ_JAOQNS010000004.1"/>
</dbReference>
<protein>
    <submittedName>
        <fullName evidence="2">Rhodanese-related sulfurtransferase</fullName>
    </submittedName>
</protein>
<evidence type="ECO:0000313" key="2">
    <source>
        <dbReference type="EMBL" id="MCW2307232.1"/>
    </source>
</evidence>
<reference evidence="3" key="1">
    <citation type="submission" date="2023-07" db="EMBL/GenBank/DDBJ databases">
        <title>Genome sequencing of Purple Non-Sulfur Bacteria from various extreme environments.</title>
        <authorList>
            <person name="Mayer M."/>
        </authorList>
    </citation>
    <scope>NUCLEOTIDE SEQUENCE [LARGE SCALE GENOMIC DNA]</scope>
    <source>
        <strain evidence="3">DSM 17935</strain>
    </source>
</reference>